<protein>
    <submittedName>
        <fullName evidence="1">Phage tail tube protein</fullName>
    </submittedName>
</protein>
<dbReference type="EMBL" id="JBHUIP010000013">
    <property type="protein sequence ID" value="MFD2264344.1"/>
    <property type="molecule type" value="Genomic_DNA"/>
</dbReference>
<dbReference type="Proteomes" id="UP001597295">
    <property type="component" value="Unassembled WGS sequence"/>
</dbReference>
<organism evidence="1 2">
    <name type="scientific">Lacibacterium aquatile</name>
    <dbReference type="NCBI Taxonomy" id="1168082"/>
    <lineage>
        <taxon>Bacteria</taxon>
        <taxon>Pseudomonadati</taxon>
        <taxon>Pseudomonadota</taxon>
        <taxon>Alphaproteobacteria</taxon>
        <taxon>Rhodospirillales</taxon>
        <taxon>Rhodospirillaceae</taxon>
    </lineage>
</organism>
<accession>A0ABW5DX22</accession>
<dbReference type="Pfam" id="PF10618">
    <property type="entry name" value="Tail_tube"/>
    <property type="match status" value="1"/>
</dbReference>
<keyword evidence="2" id="KW-1185">Reference proteome</keyword>
<reference evidence="2" key="1">
    <citation type="journal article" date="2019" name="Int. J. Syst. Evol. Microbiol.">
        <title>The Global Catalogue of Microorganisms (GCM) 10K type strain sequencing project: providing services to taxonomists for standard genome sequencing and annotation.</title>
        <authorList>
            <consortium name="The Broad Institute Genomics Platform"/>
            <consortium name="The Broad Institute Genome Sequencing Center for Infectious Disease"/>
            <person name="Wu L."/>
            <person name="Ma J."/>
        </authorList>
    </citation>
    <scope>NUCLEOTIDE SEQUENCE [LARGE SCALE GENOMIC DNA]</scope>
    <source>
        <strain evidence="2">CGMCC 1.19062</strain>
    </source>
</reference>
<proteinExistence type="predicted"/>
<sequence length="127" mass="13703">MADTNLATDRVIGKARVTVNGEVLRTEKGVDLTLAGDEIKEIEGDYEAGFTTEFKSAELTCKIMVKPGDGLQRFVGMAGATVVVAFDTGLRYVLSEARQNNRPKISGKDGGAVELKFTAQRCEEMLA</sequence>
<dbReference type="RefSeq" id="WP_379877426.1">
    <property type="nucleotide sequence ID" value="NZ_JBHUIP010000013.1"/>
</dbReference>
<dbReference type="InterPro" id="IPR019596">
    <property type="entry name" value="Phage_Mu_GpM_tail_tub"/>
</dbReference>
<evidence type="ECO:0000313" key="1">
    <source>
        <dbReference type="EMBL" id="MFD2264344.1"/>
    </source>
</evidence>
<comment type="caution">
    <text evidence="1">The sequence shown here is derived from an EMBL/GenBank/DDBJ whole genome shotgun (WGS) entry which is preliminary data.</text>
</comment>
<name>A0ABW5DX22_9PROT</name>
<evidence type="ECO:0000313" key="2">
    <source>
        <dbReference type="Proteomes" id="UP001597295"/>
    </source>
</evidence>
<gene>
    <name evidence="1" type="ORF">ACFSM5_15680</name>
</gene>